<dbReference type="EMBL" id="CP063194">
    <property type="protein sequence ID" value="WCZ39350.1"/>
    <property type="molecule type" value="Genomic_DNA"/>
</dbReference>
<accession>A0ABY7UL00</accession>
<keyword evidence="2" id="KW-1185">Reference proteome</keyword>
<reference evidence="1 2" key="1">
    <citation type="submission" date="2020-10" db="EMBL/GenBank/DDBJ databases">
        <title>Complete genome sequence of Corynebacterium jeddahense DSM 45997, type strain of Corynebacterium jeddahense.</title>
        <authorList>
            <person name="Busche T."/>
            <person name="Kalinowski J."/>
            <person name="Ruckert C."/>
        </authorList>
    </citation>
    <scope>NUCLEOTIDE SEQUENCE [LARGE SCALE GENOMIC DNA]</scope>
    <source>
        <strain evidence="1 2">DSM 45997</strain>
    </source>
</reference>
<gene>
    <name evidence="1" type="ORF">CJEDD_08805</name>
</gene>
<evidence type="ECO:0000313" key="1">
    <source>
        <dbReference type="EMBL" id="WCZ39350.1"/>
    </source>
</evidence>
<dbReference type="Proteomes" id="UP001218071">
    <property type="component" value="Chromosome"/>
</dbReference>
<proteinExistence type="predicted"/>
<sequence>MDVYPGLLQSKTLSVPGGGRVELELTAYTAYGTDPANLGWPYGLTVLSPRVSYVK</sequence>
<organism evidence="1 2">
    <name type="scientific">Corynebacterium jeddahense</name>
    <dbReference type="NCBI Taxonomy" id="1414719"/>
    <lineage>
        <taxon>Bacteria</taxon>
        <taxon>Bacillati</taxon>
        <taxon>Actinomycetota</taxon>
        <taxon>Actinomycetes</taxon>
        <taxon>Mycobacteriales</taxon>
        <taxon>Corynebacteriaceae</taxon>
        <taxon>Corynebacterium</taxon>
    </lineage>
</organism>
<protein>
    <submittedName>
        <fullName evidence="1">Uncharacterized protein</fullName>
    </submittedName>
</protein>
<evidence type="ECO:0000313" key="2">
    <source>
        <dbReference type="Proteomes" id="UP001218071"/>
    </source>
</evidence>
<name>A0ABY7UL00_9CORY</name>